<dbReference type="OrthoDB" id="7177610at2"/>
<dbReference type="EMBL" id="SOGN01000044">
    <property type="protein sequence ID" value="TFC79681.1"/>
    <property type="molecule type" value="Genomic_DNA"/>
</dbReference>
<dbReference type="SMART" id="SM00849">
    <property type="entry name" value="Lactamase_B"/>
    <property type="match status" value="1"/>
</dbReference>
<evidence type="ECO:0000256" key="2">
    <source>
        <dbReference type="ARBA" id="ARBA00022475"/>
    </source>
</evidence>
<evidence type="ECO:0000313" key="8">
    <source>
        <dbReference type="EMBL" id="TFC79681.1"/>
    </source>
</evidence>
<keyword evidence="3 6" id="KW-0812">Transmembrane</keyword>
<dbReference type="Pfam" id="PF00753">
    <property type="entry name" value="Lactamase_B"/>
    <property type="match status" value="1"/>
</dbReference>
<comment type="caution">
    <text evidence="8">The sequence shown here is derived from an EMBL/GenBank/DDBJ whole genome shotgun (WGS) entry which is preliminary data.</text>
</comment>
<dbReference type="AlphaFoldDB" id="A0A4V3IHY5"/>
<proteinExistence type="predicted"/>
<evidence type="ECO:0000256" key="1">
    <source>
        <dbReference type="ARBA" id="ARBA00004651"/>
    </source>
</evidence>
<feature type="transmembrane region" description="Helical" evidence="6">
    <location>
        <begin position="539"/>
        <end position="561"/>
    </location>
</feature>
<dbReference type="Pfam" id="PF03772">
    <property type="entry name" value="Competence"/>
    <property type="match status" value="1"/>
</dbReference>
<feature type="transmembrane region" description="Helical" evidence="6">
    <location>
        <begin position="12"/>
        <end position="32"/>
    </location>
</feature>
<keyword evidence="2" id="KW-1003">Cell membrane</keyword>
<feature type="domain" description="Metallo-beta-lactamase" evidence="7">
    <location>
        <begin position="580"/>
        <end position="768"/>
    </location>
</feature>
<dbReference type="NCBIfam" id="TIGR00360">
    <property type="entry name" value="ComEC_N-term"/>
    <property type="match status" value="1"/>
</dbReference>
<organism evidence="8 9">
    <name type="scientific">Cryobacterium cheniae</name>
    <dbReference type="NCBI Taxonomy" id="1259262"/>
    <lineage>
        <taxon>Bacteria</taxon>
        <taxon>Bacillati</taxon>
        <taxon>Actinomycetota</taxon>
        <taxon>Actinomycetes</taxon>
        <taxon>Micrococcales</taxon>
        <taxon>Microbacteriaceae</taxon>
        <taxon>Cryobacterium</taxon>
    </lineage>
</organism>
<dbReference type="InterPro" id="IPR036866">
    <property type="entry name" value="RibonucZ/Hydroxyglut_hydro"/>
</dbReference>
<dbReference type="RefSeq" id="WP_134370313.1">
    <property type="nucleotide sequence ID" value="NZ_SOGN01000044.1"/>
</dbReference>
<dbReference type="InterPro" id="IPR001279">
    <property type="entry name" value="Metallo-B-lactamas"/>
</dbReference>
<evidence type="ECO:0000256" key="5">
    <source>
        <dbReference type="ARBA" id="ARBA00023136"/>
    </source>
</evidence>
<dbReference type="PANTHER" id="PTHR30619:SF1">
    <property type="entry name" value="RECOMBINATION PROTEIN 2"/>
    <property type="match status" value="1"/>
</dbReference>
<evidence type="ECO:0000256" key="4">
    <source>
        <dbReference type="ARBA" id="ARBA00022989"/>
    </source>
</evidence>
<evidence type="ECO:0000313" key="9">
    <source>
        <dbReference type="Proteomes" id="UP000298433"/>
    </source>
</evidence>
<gene>
    <name evidence="8" type="ORF">E3T23_10535</name>
</gene>
<feature type="transmembrane region" description="Helical" evidence="6">
    <location>
        <begin position="38"/>
        <end position="58"/>
    </location>
</feature>
<protein>
    <submittedName>
        <fullName evidence="8">MBL fold metallo-hydrolase</fullName>
    </submittedName>
</protein>
<dbReference type="Gene3D" id="3.60.15.10">
    <property type="entry name" value="Ribonuclease Z/Hydroxyacylglutathione hydrolase-like"/>
    <property type="match status" value="1"/>
</dbReference>
<feature type="transmembrane region" description="Helical" evidence="6">
    <location>
        <begin position="361"/>
        <end position="378"/>
    </location>
</feature>
<name>A0A4V3IHY5_9MICO</name>
<evidence type="ECO:0000256" key="6">
    <source>
        <dbReference type="SAM" id="Phobius"/>
    </source>
</evidence>
<dbReference type="Proteomes" id="UP000298433">
    <property type="component" value="Unassembled WGS sequence"/>
</dbReference>
<evidence type="ECO:0000259" key="7">
    <source>
        <dbReference type="SMART" id="SM00849"/>
    </source>
</evidence>
<dbReference type="GO" id="GO:0005886">
    <property type="term" value="C:plasma membrane"/>
    <property type="evidence" value="ECO:0007669"/>
    <property type="project" value="UniProtKB-SubCell"/>
</dbReference>
<dbReference type="GO" id="GO:0016787">
    <property type="term" value="F:hydrolase activity"/>
    <property type="evidence" value="ECO:0007669"/>
    <property type="project" value="UniProtKB-KW"/>
</dbReference>
<dbReference type="CDD" id="cd07731">
    <property type="entry name" value="ComA-like_MBL-fold"/>
    <property type="match status" value="1"/>
</dbReference>
<feature type="transmembrane region" description="Helical" evidence="6">
    <location>
        <begin position="447"/>
        <end position="470"/>
    </location>
</feature>
<keyword evidence="9" id="KW-1185">Reference proteome</keyword>
<sequence>MESGTGIDLRLVLPATTAWLAAWVLIAFPEWAPGSQTALWAGAVCLGLVAWRGSGVRGRTDFRRADDFGWSARVVRSPVWGVALVCCASAALMTSAVTVAAPDRLPATVRESATRQESVTVLLSVSSIPVQTQSFGAPALFGPAGADSGVSTRVRFRGTLTGIEQGGVAREGAVRGLSVPVVVFAETADATATALQIGTVVRLDATVRLTTAGDAASALVLGRGPPEIVGAPPWWLGWAGELRTGFTAAAGGLPGDGGDLLPGLAIGDTSSVGVDLDAAMKTSSLSHLTAVSGANCAVVIAGVMLLTGFMGLRRGTRIGLSLLTLLGFVVLVTPEPSVLRAALMAIILLVGIASGRPGRGVPLLALVVILLLVADPWLARSYGFALSVLATAGLLVLAAPLTRMLHRWLPGWLAAVIAIPLAAQLACQPVLVLLTPTLPLYGVPANLLAGPAAPAATVIGLIACLLLPWLPGVAEGVLSLAWLPAAWIAAIARTTAELPGSRLPWLGGVFGVLVTAVLTVAVVALVLRGRRQGRARWPIAAIAVLVLAAGGYAGTLLGAGVGRAVAFPADWQIAACDIGQGDAVVVRDRDRYALVDVGPDPGLLAECLDTLGIDRIDILVLTHYDLDHIGGVAAVIGRVDTALVGIPEDADDERLQHALAAGGAEVRAAARGDTGTLGELRWEILWPVRDSPVMQTGNPGSVTIGFDGRGIRSLFLGDLGEESQDALRRSSAPGAVDVVKVAHHGSGDQSPELYADLQATVGLISVGRENGYGHPTDKILDILVSAGTMALRTDQQGLLVIAPGPGGGALTVWSETVQGETVQGETVQGETVQGETVQGETVQGETVQGETVAVTGPG</sequence>
<feature type="transmembrane region" description="Helical" evidence="6">
    <location>
        <begin position="79"/>
        <end position="101"/>
    </location>
</feature>
<dbReference type="InterPro" id="IPR004477">
    <property type="entry name" value="ComEC_N"/>
</dbReference>
<keyword evidence="4 6" id="KW-1133">Transmembrane helix</keyword>
<feature type="transmembrane region" description="Helical" evidence="6">
    <location>
        <begin position="288"/>
        <end position="309"/>
    </location>
</feature>
<accession>A0A4V3IHY5</accession>
<dbReference type="InterPro" id="IPR035681">
    <property type="entry name" value="ComA-like_MBL"/>
</dbReference>
<feature type="transmembrane region" description="Helical" evidence="6">
    <location>
        <begin position="505"/>
        <end position="527"/>
    </location>
</feature>
<keyword evidence="5 6" id="KW-0472">Membrane</keyword>
<dbReference type="InterPro" id="IPR052159">
    <property type="entry name" value="Competence_DNA_uptake"/>
</dbReference>
<keyword evidence="8" id="KW-0378">Hydrolase</keyword>
<reference evidence="8 9" key="1">
    <citation type="submission" date="2019-03" db="EMBL/GenBank/DDBJ databases">
        <title>Genomics of glacier-inhabiting Cryobacterium strains.</title>
        <authorList>
            <person name="Liu Q."/>
            <person name="Xin Y.-H."/>
        </authorList>
    </citation>
    <scope>NUCLEOTIDE SEQUENCE [LARGE SCALE GENOMIC DNA]</scope>
    <source>
        <strain evidence="8 9">TMT2-48-2</strain>
    </source>
</reference>
<feature type="transmembrane region" description="Helical" evidence="6">
    <location>
        <begin position="384"/>
        <end position="401"/>
    </location>
</feature>
<feature type="transmembrane region" description="Helical" evidence="6">
    <location>
        <begin position="338"/>
        <end position="354"/>
    </location>
</feature>
<feature type="transmembrane region" description="Helical" evidence="6">
    <location>
        <begin position="477"/>
        <end position="493"/>
    </location>
</feature>
<dbReference type="PANTHER" id="PTHR30619">
    <property type="entry name" value="DNA INTERNALIZATION/COMPETENCE PROTEIN COMEC/REC2"/>
    <property type="match status" value="1"/>
</dbReference>
<feature type="transmembrane region" description="Helical" evidence="6">
    <location>
        <begin position="316"/>
        <end position="332"/>
    </location>
</feature>
<evidence type="ECO:0000256" key="3">
    <source>
        <dbReference type="ARBA" id="ARBA00022692"/>
    </source>
</evidence>
<comment type="subcellular location">
    <subcellularLocation>
        <location evidence="1">Cell membrane</location>
        <topology evidence="1">Multi-pass membrane protein</topology>
    </subcellularLocation>
</comment>
<feature type="transmembrane region" description="Helical" evidence="6">
    <location>
        <begin position="413"/>
        <end position="435"/>
    </location>
</feature>
<dbReference type="SUPFAM" id="SSF56281">
    <property type="entry name" value="Metallo-hydrolase/oxidoreductase"/>
    <property type="match status" value="1"/>
</dbReference>